<evidence type="ECO:0000259" key="1">
    <source>
        <dbReference type="Pfam" id="PF05523"/>
    </source>
</evidence>
<evidence type="ECO:0000313" key="3">
    <source>
        <dbReference type="Proteomes" id="UP001165652"/>
    </source>
</evidence>
<dbReference type="SUPFAM" id="SSF51182">
    <property type="entry name" value="RmlC-like cupins"/>
    <property type="match status" value="1"/>
</dbReference>
<dbReference type="InterPro" id="IPR014710">
    <property type="entry name" value="RmlC-like_jellyroll"/>
</dbReference>
<dbReference type="CDD" id="cd20292">
    <property type="entry name" value="cupin_QdtA-like"/>
    <property type="match status" value="1"/>
</dbReference>
<reference evidence="2" key="1">
    <citation type="journal article" date="2023" name="Microbiol Resour">
        <title>Genome Sequences of Rhodoplanes serenus and Two Thermotolerant Strains, Rhodoplanes tepidamans and 'Rhodoplanes cryptolactis,' Further Refine the Genus.</title>
        <authorList>
            <person name="Rayyan A.A."/>
            <person name="Kyndt J.A."/>
        </authorList>
    </citation>
    <scope>NUCLEOTIDE SEQUENCE</scope>
    <source>
        <strain evidence="2">DSM 9987</strain>
    </source>
</reference>
<dbReference type="InterPro" id="IPR011051">
    <property type="entry name" value="RmlC_Cupin_sf"/>
</dbReference>
<dbReference type="Pfam" id="PF05523">
    <property type="entry name" value="FdtA"/>
    <property type="match status" value="1"/>
</dbReference>
<accession>A0ABT5JMB1</accession>
<protein>
    <submittedName>
        <fullName evidence="2">FdtA/QdtA family cupin domain-containing protein</fullName>
    </submittedName>
</protein>
<feature type="domain" description="Sugar 3,4-ketoisomerase QdtA cupin" evidence="1">
    <location>
        <begin position="17"/>
        <end position="132"/>
    </location>
</feature>
<dbReference type="EMBL" id="JAQQLI010000101">
    <property type="protein sequence ID" value="MDC7789920.1"/>
    <property type="molecule type" value="Genomic_DNA"/>
</dbReference>
<keyword evidence="3" id="KW-1185">Reference proteome</keyword>
<comment type="caution">
    <text evidence="2">The sequence shown here is derived from an EMBL/GenBank/DDBJ whole genome shotgun (WGS) entry which is preliminary data.</text>
</comment>
<evidence type="ECO:0000313" key="2">
    <source>
        <dbReference type="EMBL" id="MDC7789920.1"/>
    </source>
</evidence>
<name>A0ABT5JMB1_RHOTP</name>
<dbReference type="Gene3D" id="2.60.120.10">
    <property type="entry name" value="Jelly Rolls"/>
    <property type="match status" value="1"/>
</dbReference>
<organism evidence="2 3">
    <name type="scientific">Rhodoplanes tepidamans</name>
    <name type="common">Rhodoplanes cryptolactis</name>
    <dbReference type="NCBI Taxonomy" id="200616"/>
    <lineage>
        <taxon>Bacteria</taxon>
        <taxon>Pseudomonadati</taxon>
        <taxon>Pseudomonadota</taxon>
        <taxon>Alphaproteobacteria</taxon>
        <taxon>Hyphomicrobiales</taxon>
        <taxon>Nitrobacteraceae</taxon>
        <taxon>Rhodoplanes</taxon>
    </lineage>
</organism>
<dbReference type="Proteomes" id="UP001165652">
    <property type="component" value="Unassembled WGS sequence"/>
</dbReference>
<reference evidence="2" key="2">
    <citation type="submission" date="2023-02" db="EMBL/GenBank/DDBJ databases">
        <authorList>
            <person name="Rayyan A."/>
            <person name="Meyer T."/>
            <person name="Kyndt J.A."/>
        </authorList>
    </citation>
    <scope>NUCLEOTIDE SEQUENCE</scope>
    <source>
        <strain evidence="2">DSM 9987</strain>
    </source>
</reference>
<dbReference type="InterPro" id="IPR008894">
    <property type="entry name" value="QdtA_cupin_dom"/>
</dbReference>
<sequence>MTGFESLTAFGGVVRPIRIASRRDARGALHPFDYADLPFVPRRVFVVEPSAAGTVRGGHANTKARQLLVRLAGTIDVALCHAGREARVRLDATETALLLEPLVWAEQTYVTPDALLMVLASEPFDPGSYIGERPAAGGRGDG</sequence>
<gene>
    <name evidence="2" type="ORF">PQJ73_29935</name>
</gene>
<proteinExistence type="predicted"/>
<dbReference type="RefSeq" id="WP_272780740.1">
    <property type="nucleotide sequence ID" value="NZ_JAQQLI010000101.1"/>
</dbReference>